<dbReference type="Proteomes" id="UP000472270">
    <property type="component" value="Unassembled WGS sequence"/>
</dbReference>
<accession>A0A673G8V3</accession>
<dbReference type="InterPro" id="IPR004087">
    <property type="entry name" value="KH_dom"/>
</dbReference>
<dbReference type="Gene3D" id="3.30.310.270">
    <property type="match status" value="1"/>
</dbReference>
<feature type="domain" description="SAM" evidence="6">
    <location>
        <begin position="481"/>
        <end position="544"/>
    </location>
</feature>
<evidence type="ECO:0000259" key="6">
    <source>
        <dbReference type="PROSITE" id="PS50105"/>
    </source>
</evidence>
<dbReference type="AlphaFoldDB" id="A0A673G8V3"/>
<dbReference type="Pfam" id="PF00013">
    <property type="entry name" value="KH_1"/>
    <property type="match status" value="2"/>
</dbReference>
<dbReference type="InterPro" id="IPR047549">
    <property type="entry name" value="BICC1_KH-I_rpt1"/>
</dbReference>
<keyword evidence="4 5" id="KW-0694">RNA-binding</keyword>
<dbReference type="PROSITE" id="PS50084">
    <property type="entry name" value="KH_TYPE_1"/>
    <property type="match status" value="2"/>
</dbReference>
<dbReference type="SUPFAM" id="SSF54791">
    <property type="entry name" value="Eukaryotic type KH-domain (KH-domain type I)"/>
    <property type="match status" value="2"/>
</dbReference>
<organism evidence="7 8">
    <name type="scientific">Sinocyclocheilus rhinocerous</name>
    <dbReference type="NCBI Taxonomy" id="307959"/>
    <lineage>
        <taxon>Eukaryota</taxon>
        <taxon>Metazoa</taxon>
        <taxon>Chordata</taxon>
        <taxon>Craniata</taxon>
        <taxon>Vertebrata</taxon>
        <taxon>Euteleostomi</taxon>
        <taxon>Actinopterygii</taxon>
        <taxon>Neopterygii</taxon>
        <taxon>Teleostei</taxon>
        <taxon>Ostariophysi</taxon>
        <taxon>Cypriniformes</taxon>
        <taxon>Cyprinidae</taxon>
        <taxon>Cyprininae</taxon>
        <taxon>Sinocyclocheilus</taxon>
    </lineage>
</organism>
<reference evidence="7" key="1">
    <citation type="submission" date="2025-08" db="UniProtKB">
        <authorList>
            <consortium name="Ensembl"/>
        </authorList>
    </citation>
    <scope>IDENTIFICATION</scope>
</reference>
<dbReference type="Pfam" id="PF24234">
    <property type="entry name" value="KH_BICC1_1st"/>
    <property type="match status" value="1"/>
</dbReference>
<dbReference type="InterPro" id="IPR054727">
    <property type="entry name" value="BICC1_KH"/>
</dbReference>
<dbReference type="InterPro" id="IPR013761">
    <property type="entry name" value="SAM/pointed_sf"/>
</dbReference>
<evidence type="ECO:0000256" key="3">
    <source>
        <dbReference type="ARBA" id="ARBA00022737"/>
    </source>
</evidence>
<dbReference type="Gene3D" id="1.10.150.50">
    <property type="entry name" value="Transcription Factor, Ets-1"/>
    <property type="match status" value="1"/>
</dbReference>
<dbReference type="Pfam" id="PF00536">
    <property type="entry name" value="SAM_1"/>
    <property type="match status" value="1"/>
</dbReference>
<dbReference type="InterPro" id="IPR004088">
    <property type="entry name" value="KH_dom_type_1"/>
</dbReference>
<keyword evidence="3" id="KW-0677">Repeat</keyword>
<dbReference type="Pfam" id="PF22985">
    <property type="entry name" value="KH_BICC1"/>
    <property type="match status" value="2"/>
</dbReference>
<evidence type="ECO:0000313" key="8">
    <source>
        <dbReference type="Proteomes" id="UP000472270"/>
    </source>
</evidence>
<dbReference type="InterPro" id="IPR036612">
    <property type="entry name" value="KH_dom_type_1_sf"/>
</dbReference>
<proteinExistence type="inferred from homology"/>
<sequence>MVFLRCASFSVPQVMEETDTQIAWPSKLKIGAKSKKDPHIKVSGKRDNVKEAKEKIMSVLDTKSNRVTLKMDVSHTEHSHVIGKGGNNIKKVMEDTGCHIHFPDSNRNNQAEKSNQVSIAGQPGGVEAARARIRELLPLVLMFELPVIVQLNPDPSSPAIQHISQTYNISVAFKQRSRLYGATGVVRGSQNNAAAVKRGTAVLLEHLTGNLASAITVSTQLDIAPQHHLFMMGRNGSNIKHIMQRTGAQVHFPDPNCPQKKSTVYVQGTIDSVCLARQYLMGCLPLVLMFDIKEDIEVEPQCITSLMEQLDVFISVKPKPKQPSKVCTLTLFATLTSILLSGVPGYTQNTPSPPPGLAPIDAQVNGVSDCSKAVYPLSSKVSTKQLLQKKHLLLFLCSAMLKKPVVTEVRTPTNTWSGLGFSKSMPAETIKELRRANHVSYKPTMSTTYEVKADQAKGSSNYMDCISSVMGTNGCNLNTSFKGSDLPELFSKLGLGKYTDVFQQQEIDLQTFLTLTDQDLKELGITTFGARRKMLLAISELNKNRRKLFEPPNIRSSFLEGGASGRLPRQFHADIASVSGRW</sequence>
<comment type="similarity">
    <text evidence="1">Belongs to the BicC family.</text>
</comment>
<evidence type="ECO:0000256" key="2">
    <source>
        <dbReference type="ARBA" id="ARBA00022473"/>
    </source>
</evidence>
<name>A0A673G8V3_9TELE</name>
<dbReference type="InterPro" id="IPR047553">
    <property type="entry name" value="BICC1_KH-I_rpt3"/>
</dbReference>
<dbReference type="PANTHER" id="PTHR10627:SF78">
    <property type="entry name" value="PROTEIN BICAUDAL C HOMOLOG 1"/>
    <property type="match status" value="1"/>
</dbReference>
<keyword evidence="2" id="KW-0217">Developmental protein</keyword>
<evidence type="ECO:0000256" key="5">
    <source>
        <dbReference type="PROSITE-ProRule" id="PRU00117"/>
    </source>
</evidence>
<dbReference type="SMART" id="SM00322">
    <property type="entry name" value="KH"/>
    <property type="match status" value="2"/>
</dbReference>
<dbReference type="GO" id="GO:0003723">
    <property type="term" value="F:RNA binding"/>
    <property type="evidence" value="ECO:0007669"/>
    <property type="project" value="UniProtKB-UniRule"/>
</dbReference>
<dbReference type="SUPFAM" id="SSF47769">
    <property type="entry name" value="SAM/Pointed domain"/>
    <property type="match status" value="1"/>
</dbReference>
<dbReference type="InterPro" id="IPR037974">
    <property type="entry name" value="BICC1_SAM_dom"/>
</dbReference>
<dbReference type="FunFam" id="1.10.150.50:FF:000025">
    <property type="entry name" value="Ankyrin repeat and sterile alpha motif domain-containing 6"/>
    <property type="match status" value="1"/>
</dbReference>
<dbReference type="SMART" id="SM00454">
    <property type="entry name" value="SAM"/>
    <property type="match status" value="1"/>
</dbReference>
<protein>
    <submittedName>
        <fullName evidence="7">BicC family RNA binding protein 1b</fullName>
    </submittedName>
</protein>
<keyword evidence="8" id="KW-1185">Reference proteome</keyword>
<dbReference type="GO" id="GO:0005737">
    <property type="term" value="C:cytoplasm"/>
    <property type="evidence" value="ECO:0007669"/>
    <property type="project" value="TreeGrafter"/>
</dbReference>
<evidence type="ECO:0000256" key="4">
    <source>
        <dbReference type="ARBA" id="ARBA00022884"/>
    </source>
</evidence>
<dbReference type="CDD" id="cd22422">
    <property type="entry name" value="KH-I_BICC1_rpt3"/>
    <property type="match status" value="1"/>
</dbReference>
<dbReference type="CDD" id="cd22421">
    <property type="entry name" value="KH-I_BICC1_rpt2"/>
    <property type="match status" value="1"/>
</dbReference>
<dbReference type="Ensembl" id="ENSSRHT00000008881.1">
    <property type="protein sequence ID" value="ENSSRHP00000008614.1"/>
    <property type="gene ID" value="ENSSRHG00000004957.1"/>
</dbReference>
<reference evidence="7" key="2">
    <citation type="submission" date="2025-09" db="UniProtKB">
        <authorList>
            <consortium name="Ensembl"/>
        </authorList>
    </citation>
    <scope>IDENTIFICATION</scope>
</reference>
<dbReference type="FunFam" id="3.30.310.270:FF:000002">
    <property type="entry name" value="BicC family RNA binding protein 1"/>
    <property type="match status" value="1"/>
</dbReference>
<evidence type="ECO:0000256" key="1">
    <source>
        <dbReference type="ARBA" id="ARBA00007662"/>
    </source>
</evidence>
<dbReference type="Gene3D" id="3.30.1370.10">
    <property type="entry name" value="K Homology domain, type 1"/>
    <property type="match status" value="2"/>
</dbReference>
<dbReference type="InterPro" id="IPR001660">
    <property type="entry name" value="SAM"/>
</dbReference>
<dbReference type="PROSITE" id="PS50105">
    <property type="entry name" value="SAM_DOMAIN"/>
    <property type="match status" value="1"/>
</dbReference>
<dbReference type="PANTHER" id="PTHR10627">
    <property type="entry name" value="SCP160"/>
    <property type="match status" value="1"/>
</dbReference>
<evidence type="ECO:0000313" key="7">
    <source>
        <dbReference type="Ensembl" id="ENSSRHP00000008614.1"/>
    </source>
</evidence>
<dbReference type="InterPro" id="IPR047554">
    <property type="entry name" value="BICC1_KH-I_rpt2"/>
</dbReference>
<dbReference type="CDD" id="cd09520">
    <property type="entry name" value="SAM_BICC1"/>
    <property type="match status" value="1"/>
</dbReference>